<protein>
    <submittedName>
        <fullName evidence="2">Uncharacterized protein</fullName>
    </submittedName>
</protein>
<keyword evidence="1" id="KW-0472">Membrane</keyword>
<reference evidence="2 3" key="1">
    <citation type="submission" date="2022-04" db="EMBL/GenBank/DDBJ databases">
        <title>Gracilibacillus sp. isolated from saltern.</title>
        <authorList>
            <person name="Won M."/>
            <person name="Lee C.-M."/>
            <person name="Woen H.-Y."/>
            <person name="Kwon S.-W."/>
        </authorList>
    </citation>
    <scope>NUCLEOTIDE SEQUENCE [LARGE SCALE GENOMIC DNA]</scope>
    <source>
        <strain evidence="2 3">SSWR10-1</strain>
    </source>
</reference>
<evidence type="ECO:0000313" key="2">
    <source>
        <dbReference type="EMBL" id="UOQ47638.1"/>
    </source>
</evidence>
<evidence type="ECO:0000256" key="1">
    <source>
        <dbReference type="SAM" id="Phobius"/>
    </source>
</evidence>
<keyword evidence="1" id="KW-0812">Transmembrane</keyword>
<feature type="transmembrane region" description="Helical" evidence="1">
    <location>
        <begin position="31"/>
        <end position="48"/>
    </location>
</feature>
<organism evidence="2 3">
    <name type="scientific">Gracilibacillus caseinilyticus</name>
    <dbReference type="NCBI Taxonomy" id="2932256"/>
    <lineage>
        <taxon>Bacteria</taxon>
        <taxon>Bacillati</taxon>
        <taxon>Bacillota</taxon>
        <taxon>Bacilli</taxon>
        <taxon>Bacillales</taxon>
        <taxon>Bacillaceae</taxon>
        <taxon>Gracilibacillus</taxon>
    </lineage>
</organism>
<feature type="transmembrane region" description="Helical" evidence="1">
    <location>
        <begin position="7"/>
        <end position="25"/>
    </location>
</feature>
<gene>
    <name evidence="2" type="ORF">MUN88_16480</name>
</gene>
<keyword evidence="1" id="KW-1133">Transmembrane helix</keyword>
<dbReference type="Proteomes" id="UP000831782">
    <property type="component" value="Chromosome"/>
</dbReference>
<name>A0ABY4ETU8_9BACI</name>
<dbReference type="EMBL" id="CP095072">
    <property type="protein sequence ID" value="UOQ47638.1"/>
    <property type="molecule type" value="Genomic_DNA"/>
</dbReference>
<accession>A0ABY4ETU8</accession>
<dbReference type="RefSeq" id="WP_244716971.1">
    <property type="nucleotide sequence ID" value="NZ_CP095072.1"/>
</dbReference>
<proteinExistence type="predicted"/>
<evidence type="ECO:0000313" key="3">
    <source>
        <dbReference type="Proteomes" id="UP000831782"/>
    </source>
</evidence>
<sequence length="57" mass="6893">MEWKKYVILLIPFVIAGLILIYVLPRSDSQYSLLTAIILWIVYYVWIYKNKKEKDNN</sequence>
<keyword evidence="3" id="KW-1185">Reference proteome</keyword>